<feature type="domain" description="Rhodanese" evidence="7">
    <location>
        <begin position="220"/>
        <end position="315"/>
    </location>
</feature>
<dbReference type="InterPro" id="IPR001763">
    <property type="entry name" value="Rhodanese-like_dom"/>
</dbReference>
<dbReference type="PROSITE" id="PS50206">
    <property type="entry name" value="RHODANESE_3"/>
    <property type="match status" value="1"/>
</dbReference>
<keyword evidence="4 6" id="KW-1133">Transmembrane helix</keyword>
<comment type="caution">
    <text evidence="8">The sequence shown here is derived from an EMBL/GenBank/DDBJ whole genome shotgun (WGS) entry which is preliminary data.</text>
</comment>
<dbReference type="Proteomes" id="UP001596391">
    <property type="component" value="Unassembled WGS sequence"/>
</dbReference>
<reference evidence="9" key="1">
    <citation type="journal article" date="2019" name="Int. J. Syst. Evol. Microbiol.">
        <title>The Global Catalogue of Microorganisms (GCM) 10K type strain sequencing project: providing services to taxonomists for standard genome sequencing and annotation.</title>
        <authorList>
            <consortium name="The Broad Institute Genomics Platform"/>
            <consortium name="The Broad Institute Genome Sequencing Center for Infectious Disease"/>
            <person name="Wu L."/>
            <person name="Ma J."/>
        </authorList>
    </citation>
    <scope>NUCLEOTIDE SEQUENCE [LARGE SCALE GENOMIC DNA]</scope>
    <source>
        <strain evidence="9">CGMCC 1.16026</strain>
    </source>
</reference>
<evidence type="ECO:0000256" key="1">
    <source>
        <dbReference type="ARBA" id="ARBA00004651"/>
    </source>
</evidence>
<feature type="transmembrane region" description="Helical" evidence="6">
    <location>
        <begin position="46"/>
        <end position="68"/>
    </location>
</feature>
<organism evidence="8 9">
    <name type="scientific">Granulicella cerasi</name>
    <dbReference type="NCBI Taxonomy" id="741063"/>
    <lineage>
        <taxon>Bacteria</taxon>
        <taxon>Pseudomonadati</taxon>
        <taxon>Acidobacteriota</taxon>
        <taxon>Terriglobia</taxon>
        <taxon>Terriglobales</taxon>
        <taxon>Acidobacteriaceae</taxon>
        <taxon>Granulicella</taxon>
    </lineage>
</organism>
<evidence type="ECO:0000256" key="5">
    <source>
        <dbReference type="ARBA" id="ARBA00023136"/>
    </source>
</evidence>
<dbReference type="SMART" id="SM00450">
    <property type="entry name" value="RHOD"/>
    <property type="match status" value="1"/>
</dbReference>
<keyword evidence="9" id="KW-1185">Reference proteome</keyword>
<sequence>MHLLDAIMHHGYVATAVILFVAACGVPLPLSLVLLTAGAAAHAGTLSFPTLVACAVIAGVCGDTLMYFGGRFTGWWLLAGLCRLSVNPETCIFGSARSFYKRGPRTLLFAKFVPGLATVAAPLAGSLYMRPSRFLRLDLLGVTFYVLTWTTLGYFFSHALRTLTAWVIGFGHVTAAMFTTLFVLYLLYLIIATLRDTRFTTVERVAAVELRQRLSLHKAHERVVVIADVRSHGYYDPKATRIKNSIRIEPNRLREELSALREFMAPECDIYLYCSCAHDATSVRVAKVLEQENCHTKVIRGGLRAWVKAGGEVEPVPHSEMEHLPRFE</sequence>
<comment type="subcellular location">
    <subcellularLocation>
        <location evidence="1">Cell membrane</location>
        <topology evidence="1">Multi-pass membrane protein</topology>
    </subcellularLocation>
</comment>
<name>A0ABW1ZAB9_9BACT</name>
<evidence type="ECO:0000256" key="4">
    <source>
        <dbReference type="ARBA" id="ARBA00022989"/>
    </source>
</evidence>
<dbReference type="InterPro" id="IPR051311">
    <property type="entry name" value="DedA_domain"/>
</dbReference>
<gene>
    <name evidence="8" type="ORF">ACFQBQ_12680</name>
</gene>
<protein>
    <submittedName>
        <fullName evidence="8">Rhodanese-like domain-containing protein</fullName>
    </submittedName>
</protein>
<dbReference type="Gene3D" id="3.40.250.10">
    <property type="entry name" value="Rhodanese-like domain"/>
    <property type="match status" value="1"/>
</dbReference>
<keyword evidence="5 6" id="KW-0472">Membrane</keyword>
<keyword evidence="2" id="KW-1003">Cell membrane</keyword>
<dbReference type="InterPro" id="IPR036873">
    <property type="entry name" value="Rhodanese-like_dom_sf"/>
</dbReference>
<dbReference type="EMBL" id="JBHSWI010000001">
    <property type="protein sequence ID" value="MFC6646424.1"/>
    <property type="molecule type" value="Genomic_DNA"/>
</dbReference>
<evidence type="ECO:0000256" key="2">
    <source>
        <dbReference type="ARBA" id="ARBA00022475"/>
    </source>
</evidence>
<feature type="transmembrane region" description="Helical" evidence="6">
    <location>
        <begin position="12"/>
        <end position="40"/>
    </location>
</feature>
<evidence type="ECO:0000256" key="3">
    <source>
        <dbReference type="ARBA" id="ARBA00022692"/>
    </source>
</evidence>
<feature type="transmembrane region" description="Helical" evidence="6">
    <location>
        <begin position="139"/>
        <end position="157"/>
    </location>
</feature>
<dbReference type="SUPFAM" id="SSF52821">
    <property type="entry name" value="Rhodanese/Cell cycle control phosphatase"/>
    <property type="match status" value="1"/>
</dbReference>
<dbReference type="PANTHER" id="PTHR42709">
    <property type="entry name" value="ALKALINE PHOSPHATASE LIKE PROTEIN"/>
    <property type="match status" value="1"/>
</dbReference>
<proteinExistence type="predicted"/>
<feature type="transmembrane region" description="Helical" evidence="6">
    <location>
        <begin position="163"/>
        <end position="191"/>
    </location>
</feature>
<dbReference type="Pfam" id="PF00581">
    <property type="entry name" value="Rhodanese"/>
    <property type="match status" value="1"/>
</dbReference>
<evidence type="ECO:0000313" key="8">
    <source>
        <dbReference type="EMBL" id="MFC6646424.1"/>
    </source>
</evidence>
<evidence type="ECO:0000313" key="9">
    <source>
        <dbReference type="Proteomes" id="UP001596391"/>
    </source>
</evidence>
<accession>A0ABW1ZAB9</accession>
<keyword evidence="3 6" id="KW-0812">Transmembrane</keyword>
<evidence type="ECO:0000256" key="6">
    <source>
        <dbReference type="SAM" id="Phobius"/>
    </source>
</evidence>
<dbReference type="PANTHER" id="PTHR42709:SF6">
    <property type="entry name" value="UNDECAPRENYL PHOSPHATE TRANSPORTER A"/>
    <property type="match status" value="1"/>
</dbReference>
<dbReference type="RefSeq" id="WP_263370096.1">
    <property type="nucleotide sequence ID" value="NZ_JAGSYD010000001.1"/>
</dbReference>
<evidence type="ECO:0000259" key="7">
    <source>
        <dbReference type="PROSITE" id="PS50206"/>
    </source>
</evidence>
<feature type="transmembrane region" description="Helical" evidence="6">
    <location>
        <begin position="108"/>
        <end position="127"/>
    </location>
</feature>